<dbReference type="PANTHER" id="PTHR46720">
    <property type="entry name" value="HYDROXYLASE, PUTATIVE (AFU_ORTHOLOGUE AFUA_3G01460)-RELATED"/>
    <property type="match status" value="1"/>
</dbReference>
<dbReference type="InterPro" id="IPR051104">
    <property type="entry name" value="FAD_monoxygenase"/>
</dbReference>
<dbReference type="InterPro" id="IPR002938">
    <property type="entry name" value="FAD-bd"/>
</dbReference>
<feature type="transmembrane region" description="Helical" evidence="4">
    <location>
        <begin position="6"/>
        <end position="25"/>
    </location>
</feature>
<keyword evidence="4" id="KW-0472">Membrane</keyword>
<dbReference type="AlphaFoldDB" id="A0AAV9N7L7"/>
<dbReference type="RefSeq" id="XP_064704072.1">
    <property type="nucleotide sequence ID" value="XM_064849369.1"/>
</dbReference>
<dbReference type="PANTHER" id="PTHR46720:SF3">
    <property type="entry name" value="FAD-BINDING DOMAIN-CONTAINING PROTEIN-RELATED"/>
    <property type="match status" value="1"/>
</dbReference>
<dbReference type="Gene3D" id="3.50.50.60">
    <property type="entry name" value="FAD/NAD(P)-binding domain"/>
    <property type="match status" value="1"/>
</dbReference>
<keyword evidence="3" id="KW-0560">Oxidoreductase</keyword>
<sequence>MSSPKSFDIAIIGGGIAGVCLAIGLHKRGLKTTLYEQAPGFREIGAGIFFWKNAIDAMALLDPDLETAYRSVATRTDAVPGVDIGTSLVDGHSESDLQKLLFYLKPSDTTGIHRAKYLEEVVKLLPEGIVRLEKQVDQIVEDQETGNLTMTFTDKTTATADAIIGCDGIKSRVRQFLVGKDHPACHAVYTHTYVYRGMIPREEARKVIREDYEGKHEPDPIVRCGKDGHILTFPVNKGTILNLAAFHHDYNEWSDPLNTVKPTTRDQLLKDFANFGSPARELLKFTRPQLECWGLFDLKNPLPFYNKGRVCVLGDAAHATTPHLGAGAGLAIEDAAVLSELLADPRIETRDSLNAALAAYDMSRRSRTQWLVEISRAMGELYDFRDPDVGSDVGKKAAFCNEAAERVQSGNPRQMADGAKALLGQYLDDQSQSDPIAKI</sequence>
<dbReference type="GO" id="GO:0044550">
    <property type="term" value="P:secondary metabolite biosynthetic process"/>
    <property type="evidence" value="ECO:0007669"/>
    <property type="project" value="TreeGrafter"/>
</dbReference>
<dbReference type="Proteomes" id="UP001358417">
    <property type="component" value="Unassembled WGS sequence"/>
</dbReference>
<evidence type="ECO:0000256" key="1">
    <source>
        <dbReference type="ARBA" id="ARBA00022630"/>
    </source>
</evidence>
<keyword evidence="7" id="KW-1185">Reference proteome</keyword>
<evidence type="ECO:0000256" key="2">
    <source>
        <dbReference type="ARBA" id="ARBA00022827"/>
    </source>
</evidence>
<evidence type="ECO:0000313" key="7">
    <source>
        <dbReference type="Proteomes" id="UP001358417"/>
    </source>
</evidence>
<dbReference type="GeneID" id="89973979"/>
<proteinExistence type="predicted"/>
<evidence type="ECO:0000256" key="4">
    <source>
        <dbReference type="SAM" id="Phobius"/>
    </source>
</evidence>
<keyword evidence="4" id="KW-0812">Transmembrane</keyword>
<reference evidence="6 7" key="1">
    <citation type="submission" date="2023-08" db="EMBL/GenBank/DDBJ databases">
        <title>Black Yeasts Isolated from many extreme environments.</title>
        <authorList>
            <person name="Coleine C."/>
            <person name="Stajich J.E."/>
            <person name="Selbmann L."/>
        </authorList>
    </citation>
    <scope>NUCLEOTIDE SEQUENCE [LARGE SCALE GENOMIC DNA]</scope>
    <source>
        <strain evidence="6 7">CCFEE 5792</strain>
    </source>
</reference>
<keyword evidence="1" id="KW-0285">Flavoprotein</keyword>
<dbReference type="GO" id="GO:0071949">
    <property type="term" value="F:FAD binding"/>
    <property type="evidence" value="ECO:0007669"/>
    <property type="project" value="InterPro"/>
</dbReference>
<feature type="domain" description="FAD-binding" evidence="5">
    <location>
        <begin position="8"/>
        <end position="176"/>
    </location>
</feature>
<evidence type="ECO:0000256" key="3">
    <source>
        <dbReference type="ARBA" id="ARBA00023002"/>
    </source>
</evidence>
<dbReference type="EMBL" id="JAVRRD010000021">
    <property type="protein sequence ID" value="KAK5048713.1"/>
    <property type="molecule type" value="Genomic_DNA"/>
</dbReference>
<keyword evidence="4" id="KW-1133">Transmembrane helix</keyword>
<feature type="domain" description="FAD-binding" evidence="5">
    <location>
        <begin position="305"/>
        <end position="373"/>
    </location>
</feature>
<protein>
    <recommendedName>
        <fullName evidence="5">FAD-binding domain-containing protein</fullName>
    </recommendedName>
</protein>
<evidence type="ECO:0000259" key="5">
    <source>
        <dbReference type="Pfam" id="PF01494"/>
    </source>
</evidence>
<comment type="caution">
    <text evidence="6">The sequence shown here is derived from an EMBL/GenBank/DDBJ whole genome shotgun (WGS) entry which is preliminary data.</text>
</comment>
<dbReference type="Pfam" id="PF01494">
    <property type="entry name" value="FAD_binding_3"/>
    <property type="match status" value="2"/>
</dbReference>
<evidence type="ECO:0000313" key="6">
    <source>
        <dbReference type="EMBL" id="KAK5048713.1"/>
    </source>
</evidence>
<gene>
    <name evidence="6" type="ORF">LTR84_005805</name>
</gene>
<dbReference type="GO" id="GO:0016491">
    <property type="term" value="F:oxidoreductase activity"/>
    <property type="evidence" value="ECO:0007669"/>
    <property type="project" value="UniProtKB-KW"/>
</dbReference>
<dbReference type="SUPFAM" id="SSF51905">
    <property type="entry name" value="FAD/NAD(P)-binding domain"/>
    <property type="match status" value="1"/>
</dbReference>
<dbReference type="SUPFAM" id="SSF54373">
    <property type="entry name" value="FAD-linked reductases, C-terminal domain"/>
    <property type="match status" value="1"/>
</dbReference>
<dbReference type="PRINTS" id="PR00420">
    <property type="entry name" value="RNGMNOXGNASE"/>
</dbReference>
<keyword evidence="2" id="KW-0274">FAD</keyword>
<name>A0AAV9N7L7_9EURO</name>
<accession>A0AAV9N7L7</accession>
<dbReference type="InterPro" id="IPR036188">
    <property type="entry name" value="FAD/NAD-bd_sf"/>
</dbReference>
<organism evidence="6 7">
    <name type="scientific">Exophiala bonariae</name>
    <dbReference type="NCBI Taxonomy" id="1690606"/>
    <lineage>
        <taxon>Eukaryota</taxon>
        <taxon>Fungi</taxon>
        <taxon>Dikarya</taxon>
        <taxon>Ascomycota</taxon>
        <taxon>Pezizomycotina</taxon>
        <taxon>Eurotiomycetes</taxon>
        <taxon>Chaetothyriomycetidae</taxon>
        <taxon>Chaetothyriales</taxon>
        <taxon>Herpotrichiellaceae</taxon>
        <taxon>Exophiala</taxon>
    </lineage>
</organism>